<evidence type="ECO:0000313" key="4">
    <source>
        <dbReference type="Proteomes" id="UP001163798"/>
    </source>
</evidence>
<accession>A0AA38KBE8</accession>
<comment type="caution">
    <text evidence="3">The sequence shown here is derived from an EMBL/GenBank/DDBJ whole genome shotgun (WGS) entry which is preliminary data.</text>
</comment>
<evidence type="ECO:0000313" key="3">
    <source>
        <dbReference type="EMBL" id="KAJ3787734.1"/>
    </source>
</evidence>
<organism evidence="3 4">
    <name type="scientific">Lentinula aff. detonsa</name>
    <dbReference type="NCBI Taxonomy" id="2804958"/>
    <lineage>
        <taxon>Eukaryota</taxon>
        <taxon>Fungi</taxon>
        <taxon>Dikarya</taxon>
        <taxon>Basidiomycota</taxon>
        <taxon>Agaricomycotina</taxon>
        <taxon>Agaricomycetes</taxon>
        <taxon>Agaricomycetidae</taxon>
        <taxon>Agaricales</taxon>
        <taxon>Marasmiineae</taxon>
        <taxon>Omphalotaceae</taxon>
        <taxon>Lentinula</taxon>
    </lineage>
</organism>
<gene>
    <name evidence="3" type="ORF">GGU10DRAFT_373691</name>
</gene>
<feature type="signal peptide" evidence="2">
    <location>
        <begin position="1"/>
        <end position="20"/>
    </location>
</feature>
<reference evidence="3" key="1">
    <citation type="submission" date="2022-08" db="EMBL/GenBank/DDBJ databases">
        <authorList>
            <consortium name="DOE Joint Genome Institute"/>
            <person name="Min B."/>
            <person name="Riley R."/>
            <person name="Sierra-Patev S."/>
            <person name="Naranjo-Ortiz M."/>
            <person name="Looney B."/>
            <person name="Konkel Z."/>
            <person name="Slot J.C."/>
            <person name="Sakamoto Y."/>
            <person name="Steenwyk J.L."/>
            <person name="Rokas A."/>
            <person name="Carro J."/>
            <person name="Camarero S."/>
            <person name="Ferreira P."/>
            <person name="Molpeceres G."/>
            <person name="Ruiz-Duenas F.J."/>
            <person name="Serrano A."/>
            <person name="Henrissat B."/>
            <person name="Drula E."/>
            <person name="Hughes K.W."/>
            <person name="Mata J.L."/>
            <person name="Ishikawa N.K."/>
            <person name="Vargas-Isla R."/>
            <person name="Ushijima S."/>
            <person name="Smith C.A."/>
            <person name="Ahrendt S."/>
            <person name="Andreopoulos W."/>
            <person name="He G."/>
            <person name="Labutti K."/>
            <person name="Lipzen A."/>
            <person name="Ng V."/>
            <person name="Sandor L."/>
            <person name="Barry K."/>
            <person name="Martinez A.T."/>
            <person name="Xiao Y."/>
            <person name="Gibbons J.G."/>
            <person name="Terashima K."/>
            <person name="Hibbett D.S."/>
            <person name="Grigoriev I.V."/>
        </authorList>
    </citation>
    <scope>NUCLEOTIDE SEQUENCE</scope>
    <source>
        <strain evidence="3">TFB10291</strain>
    </source>
</reference>
<dbReference type="EMBL" id="MU793286">
    <property type="protein sequence ID" value="KAJ3787734.1"/>
    <property type="molecule type" value="Genomic_DNA"/>
</dbReference>
<name>A0AA38KBE8_9AGAR</name>
<protein>
    <recommendedName>
        <fullName evidence="5">Secreted protein</fullName>
    </recommendedName>
</protein>
<feature type="compositionally biased region" description="Gly residues" evidence="1">
    <location>
        <begin position="76"/>
        <end position="90"/>
    </location>
</feature>
<feature type="region of interest" description="Disordered" evidence="1">
    <location>
        <begin position="60"/>
        <end position="90"/>
    </location>
</feature>
<dbReference type="AlphaFoldDB" id="A0AA38KBE8"/>
<evidence type="ECO:0008006" key="5">
    <source>
        <dbReference type="Google" id="ProtNLM"/>
    </source>
</evidence>
<feature type="compositionally biased region" description="Polar residues" evidence="1">
    <location>
        <begin position="63"/>
        <end position="72"/>
    </location>
</feature>
<proteinExistence type="predicted"/>
<keyword evidence="2" id="KW-0732">Signal</keyword>
<feature type="chain" id="PRO_5041219419" description="Secreted protein" evidence="2">
    <location>
        <begin position="21"/>
        <end position="90"/>
    </location>
</feature>
<evidence type="ECO:0000256" key="2">
    <source>
        <dbReference type="SAM" id="SignalP"/>
    </source>
</evidence>
<dbReference type="Proteomes" id="UP001163798">
    <property type="component" value="Unassembled WGS sequence"/>
</dbReference>
<sequence>MLLTLFIVVDISVAPAPRAALPVPGSRPQVRVPDSMTNAERMARGLPPRAPKALFDLLKSRAPMTSSPSCRRNSGNGNGNGNSNGNGNGG</sequence>
<keyword evidence="4" id="KW-1185">Reference proteome</keyword>
<evidence type="ECO:0000256" key="1">
    <source>
        <dbReference type="SAM" id="MobiDB-lite"/>
    </source>
</evidence>